<organism evidence="11 12">
    <name type="scientific">Allocatelliglobosispora scoriae</name>
    <dbReference type="NCBI Taxonomy" id="643052"/>
    <lineage>
        <taxon>Bacteria</taxon>
        <taxon>Bacillati</taxon>
        <taxon>Actinomycetota</taxon>
        <taxon>Actinomycetes</taxon>
        <taxon>Micromonosporales</taxon>
        <taxon>Micromonosporaceae</taxon>
        <taxon>Allocatelliglobosispora</taxon>
    </lineage>
</organism>
<sequence length="256" mass="27159">MSAGIGRRGLRRVEQVMGTAVSLDLADPFDADRLHALADGVFAWLREVDDRFSTYRADSEVNRLQRGALDHREISADLRHVLAECVRLGDETGGWFDAYATGSLDPSGYVKGWSVQVAADRLSAAGAGNFCLNAGGDIRVRGHSSTGRPWRIGVQHPLQRTKLAWVLEVDDTAIATSGAYERGDHVIDPFTGRGATGLSSVTVLGPDLGIADAYATAAFAMGERGIGWLAGHPGHDYAVLAADGRAYTSPGLPSIG</sequence>
<gene>
    <name evidence="11" type="ORF">F4553_001015</name>
</gene>
<keyword evidence="12" id="KW-1185">Reference proteome</keyword>
<keyword evidence="6" id="KW-0479">Metal-binding</keyword>
<evidence type="ECO:0000256" key="6">
    <source>
        <dbReference type="ARBA" id="ARBA00022723"/>
    </source>
</evidence>
<comment type="caution">
    <text evidence="11">The sequence shown here is derived from an EMBL/GenBank/DDBJ whole genome shotgun (WGS) entry which is preliminary data.</text>
</comment>
<dbReference type="PANTHER" id="PTHR30040:SF2">
    <property type="entry name" value="FAD:PROTEIN FMN TRANSFERASE"/>
    <property type="match status" value="1"/>
</dbReference>
<evidence type="ECO:0000313" key="12">
    <source>
        <dbReference type="Proteomes" id="UP000587527"/>
    </source>
</evidence>
<dbReference type="EMBL" id="JACHMN010000001">
    <property type="protein sequence ID" value="MBB5867636.1"/>
    <property type="molecule type" value="Genomic_DNA"/>
</dbReference>
<evidence type="ECO:0000256" key="2">
    <source>
        <dbReference type="ARBA" id="ARBA00011955"/>
    </source>
</evidence>
<dbReference type="InterPro" id="IPR024932">
    <property type="entry name" value="ApbE"/>
</dbReference>
<keyword evidence="7" id="KW-0274">FAD</keyword>
<name>A0A841BK81_9ACTN</name>
<dbReference type="SUPFAM" id="SSF143631">
    <property type="entry name" value="ApbE-like"/>
    <property type="match status" value="1"/>
</dbReference>
<dbReference type="GO" id="GO:0016740">
    <property type="term" value="F:transferase activity"/>
    <property type="evidence" value="ECO:0007669"/>
    <property type="project" value="UniProtKB-KW"/>
</dbReference>
<evidence type="ECO:0000256" key="7">
    <source>
        <dbReference type="ARBA" id="ARBA00022827"/>
    </source>
</evidence>
<proteinExistence type="predicted"/>
<dbReference type="RefSeq" id="WP_376776181.1">
    <property type="nucleotide sequence ID" value="NZ_JACHMN010000001.1"/>
</dbReference>
<evidence type="ECO:0000256" key="5">
    <source>
        <dbReference type="ARBA" id="ARBA00022679"/>
    </source>
</evidence>
<dbReference type="Proteomes" id="UP000587527">
    <property type="component" value="Unassembled WGS sequence"/>
</dbReference>
<dbReference type="GO" id="GO:0046872">
    <property type="term" value="F:metal ion binding"/>
    <property type="evidence" value="ECO:0007669"/>
    <property type="project" value="UniProtKB-KW"/>
</dbReference>
<evidence type="ECO:0000256" key="9">
    <source>
        <dbReference type="ARBA" id="ARBA00031306"/>
    </source>
</evidence>
<dbReference type="EC" id="2.7.1.180" evidence="2"/>
<evidence type="ECO:0000256" key="8">
    <source>
        <dbReference type="ARBA" id="ARBA00022842"/>
    </source>
</evidence>
<protein>
    <recommendedName>
        <fullName evidence="3">FAD:protein FMN transferase</fullName>
        <ecNumber evidence="2">2.7.1.180</ecNumber>
    </recommendedName>
    <alternativeName>
        <fullName evidence="9">Flavin transferase</fullName>
    </alternativeName>
</protein>
<keyword evidence="8" id="KW-0460">Magnesium</keyword>
<comment type="catalytic activity">
    <reaction evidence="10">
        <text>L-threonyl-[protein] + FAD = FMN-L-threonyl-[protein] + AMP + H(+)</text>
        <dbReference type="Rhea" id="RHEA:36847"/>
        <dbReference type="Rhea" id="RHEA-COMP:11060"/>
        <dbReference type="Rhea" id="RHEA-COMP:11061"/>
        <dbReference type="ChEBI" id="CHEBI:15378"/>
        <dbReference type="ChEBI" id="CHEBI:30013"/>
        <dbReference type="ChEBI" id="CHEBI:57692"/>
        <dbReference type="ChEBI" id="CHEBI:74257"/>
        <dbReference type="ChEBI" id="CHEBI:456215"/>
        <dbReference type="EC" id="2.7.1.180"/>
    </reaction>
</comment>
<accession>A0A841BK81</accession>
<comment type="cofactor">
    <cofactor evidence="1">
        <name>Mg(2+)</name>
        <dbReference type="ChEBI" id="CHEBI:18420"/>
    </cofactor>
</comment>
<reference evidence="11 12" key="1">
    <citation type="submission" date="2020-08" db="EMBL/GenBank/DDBJ databases">
        <title>Sequencing the genomes of 1000 actinobacteria strains.</title>
        <authorList>
            <person name="Klenk H.-P."/>
        </authorList>
    </citation>
    <scope>NUCLEOTIDE SEQUENCE [LARGE SCALE GENOMIC DNA]</scope>
    <source>
        <strain evidence="11 12">DSM 45362</strain>
    </source>
</reference>
<keyword evidence="4" id="KW-0285">Flavoprotein</keyword>
<keyword evidence="5" id="KW-0808">Transferase</keyword>
<dbReference type="Pfam" id="PF02424">
    <property type="entry name" value="ApbE"/>
    <property type="match status" value="2"/>
</dbReference>
<dbReference type="InterPro" id="IPR003374">
    <property type="entry name" value="ApbE-like_sf"/>
</dbReference>
<evidence type="ECO:0000313" key="11">
    <source>
        <dbReference type="EMBL" id="MBB5867636.1"/>
    </source>
</evidence>
<dbReference type="PANTHER" id="PTHR30040">
    <property type="entry name" value="THIAMINE BIOSYNTHESIS LIPOPROTEIN APBE"/>
    <property type="match status" value="1"/>
</dbReference>
<evidence type="ECO:0000256" key="3">
    <source>
        <dbReference type="ARBA" id="ARBA00016337"/>
    </source>
</evidence>
<keyword evidence="11" id="KW-0449">Lipoprotein</keyword>
<evidence type="ECO:0000256" key="1">
    <source>
        <dbReference type="ARBA" id="ARBA00001946"/>
    </source>
</evidence>
<evidence type="ECO:0000256" key="4">
    <source>
        <dbReference type="ARBA" id="ARBA00022630"/>
    </source>
</evidence>
<evidence type="ECO:0000256" key="10">
    <source>
        <dbReference type="ARBA" id="ARBA00048540"/>
    </source>
</evidence>
<dbReference type="Gene3D" id="3.10.520.10">
    <property type="entry name" value="ApbE-like domains"/>
    <property type="match status" value="2"/>
</dbReference>
<dbReference type="AlphaFoldDB" id="A0A841BK81"/>